<evidence type="ECO:0000256" key="5">
    <source>
        <dbReference type="ARBA" id="ARBA00022944"/>
    </source>
</evidence>
<dbReference type="Pfam" id="PF04464">
    <property type="entry name" value="Glyphos_transf"/>
    <property type="match status" value="2"/>
</dbReference>
<feature type="domain" description="TarS C-terminal" evidence="7">
    <location>
        <begin position="221"/>
        <end position="365"/>
    </location>
</feature>
<dbReference type="InterPro" id="IPR007554">
    <property type="entry name" value="Glycerophosphate_synth"/>
</dbReference>
<evidence type="ECO:0000256" key="2">
    <source>
        <dbReference type="ARBA" id="ARBA00010488"/>
    </source>
</evidence>
<dbReference type="PANTHER" id="PTHR37316:SF3">
    <property type="entry name" value="TEICHOIC ACID GLYCEROL-PHOSPHATE TRANSFERASE"/>
    <property type="match status" value="1"/>
</dbReference>
<dbReference type="GO" id="GO:0005886">
    <property type="term" value="C:plasma membrane"/>
    <property type="evidence" value="ECO:0007669"/>
    <property type="project" value="UniProtKB-SubCell"/>
</dbReference>
<evidence type="ECO:0000256" key="4">
    <source>
        <dbReference type="ARBA" id="ARBA00022679"/>
    </source>
</evidence>
<keyword evidence="9" id="KW-1185">Reference proteome</keyword>
<organism evidence="8 9">
    <name type="scientific">Arthrobacter mobilis</name>
    <dbReference type="NCBI Taxonomy" id="2724944"/>
    <lineage>
        <taxon>Bacteria</taxon>
        <taxon>Bacillati</taxon>
        <taxon>Actinomycetota</taxon>
        <taxon>Actinomycetes</taxon>
        <taxon>Micrococcales</taxon>
        <taxon>Micrococcaceae</taxon>
        <taxon>Arthrobacter</taxon>
    </lineage>
</organism>
<reference evidence="8 9" key="1">
    <citation type="submission" date="2020-04" db="EMBL/GenBank/DDBJ databases">
        <title>Arthrobacter sp. nov.</title>
        <authorList>
            <person name="Liu S."/>
        </authorList>
    </citation>
    <scope>NUCLEOTIDE SEQUENCE [LARGE SCALE GENOMIC DNA]</scope>
    <source>
        <strain evidence="8 9">E918</strain>
    </source>
</reference>
<comment type="subcellular location">
    <subcellularLocation>
        <location evidence="1">Cell membrane</location>
        <topology evidence="1">Peripheral membrane protein</topology>
    </subcellularLocation>
</comment>
<dbReference type="RefSeq" id="WP_168488820.1">
    <property type="nucleotide sequence ID" value="NZ_JAAZSQ010000025.1"/>
</dbReference>
<evidence type="ECO:0000313" key="8">
    <source>
        <dbReference type="EMBL" id="NKX56497.1"/>
    </source>
</evidence>
<gene>
    <name evidence="8" type="ORF">HGG74_18605</name>
</gene>
<dbReference type="Gene3D" id="3.40.50.12580">
    <property type="match status" value="2"/>
</dbReference>
<dbReference type="GO" id="GO:0047355">
    <property type="term" value="F:CDP-glycerol glycerophosphotransferase activity"/>
    <property type="evidence" value="ECO:0007669"/>
    <property type="project" value="InterPro"/>
</dbReference>
<name>A0A7X6K7C5_9MICC</name>
<dbReference type="Gene3D" id="3.40.50.11820">
    <property type="match status" value="2"/>
</dbReference>
<dbReference type="InterPro" id="IPR051612">
    <property type="entry name" value="Teichoic_Acid_Biosynth"/>
</dbReference>
<comment type="similarity">
    <text evidence="2">Belongs to the CDP-glycerol glycerophosphotransferase family.</text>
</comment>
<evidence type="ECO:0000256" key="3">
    <source>
        <dbReference type="ARBA" id="ARBA00022475"/>
    </source>
</evidence>
<dbReference type="Pfam" id="PF18674">
    <property type="entry name" value="TarS_C1"/>
    <property type="match status" value="1"/>
</dbReference>
<dbReference type="AlphaFoldDB" id="A0A7X6K7C5"/>
<dbReference type="InterPro" id="IPR041038">
    <property type="entry name" value="TarS_C1"/>
</dbReference>
<dbReference type="InterPro" id="IPR043148">
    <property type="entry name" value="TagF_C"/>
</dbReference>
<evidence type="ECO:0000256" key="1">
    <source>
        <dbReference type="ARBA" id="ARBA00004202"/>
    </source>
</evidence>
<evidence type="ECO:0000259" key="7">
    <source>
        <dbReference type="Pfam" id="PF18674"/>
    </source>
</evidence>
<comment type="caution">
    <text evidence="8">The sequence shown here is derived from an EMBL/GenBank/DDBJ whole genome shotgun (WGS) entry which is preliminary data.</text>
</comment>
<protein>
    <submittedName>
        <fullName evidence="8">CDP-glycerol glycerophosphotransferase</fullName>
    </submittedName>
</protein>
<dbReference type="SUPFAM" id="SSF53756">
    <property type="entry name" value="UDP-Glycosyltransferase/glycogen phosphorylase"/>
    <property type="match status" value="2"/>
</dbReference>
<accession>A0A7X6K7C5</accession>
<dbReference type="InterPro" id="IPR043149">
    <property type="entry name" value="TagF_N"/>
</dbReference>
<sequence length="1149" mass="130345">MPNPKSLLTRAKTRTERVLDPRSSAARRELHHLAVGQRGTVLTAGFTLAPELTPLALWAAAGGDALRLVPVDAVTGEETPHGRNFQAELPLEPLAARVPAAASGGEGAVLQLFLEVEAEAARLPRYSRGIRPAPQPGEPAADTAVVDAGDDFASFRTGLEAGRIGPALRYRAWLPLGRFLETTIGPLAPVAAGTSTLTPYVNRRGYLSLAVDRPLKPYNAIYVKKLSVAGGLLELTGRLVTRHGDAVRAQLVLLGRQTGRRYTAPAHLVFNAEATSRHYGLREYSVEATLDFSGIPTHELAEEDIVDLWLEVWDRVAAEPHKARIGRTRYVTRKLTRAGWQRRGDQTVCITPYYTFKAKNTSFHIEVIDTDAFDYLQQRTRIPLRNQRGLTGKPVWLVGERPYKAQDTGLAFFRYLRLNHPEIDAYYVMDPASPEARNLEGLGNVVAYRSREHFEVALKAERFIGSHHPDFLYPTRLPQFRRAAGGVKVFLQHGVMGTKWMVPNYGKKAPDFETDLFLVSSEREKEYIVSDFGYAPKDVKITGLSRFDTLFAGDVEVRRNQILVIPTWRDWLPDPALFTESEYYHAWKSFLTDPRLRRLSEEHQAEIVFCLHPNMQQFRHHFADAPVRVISQGEVDVQHLLKESALLVTDYSSVGFDFSFLDKPVLYYQFDRERFLGPQGSHLELDEELPGKIAFDRQRLLANLEEALASGCAMPPEYTRRARRFLKYRDQDNCRRIFEAVRAAKPAEPRVRRMVDPELGEKVAGRFRRSRYYFPAMQRMFKLVARTPMDKDLIVFESGLGKQYADSPRYIYEELLRRGDTRRKVWVYDRKLPVADPHTKVVKRLSPEYYWYLARAKYWVNNQNFPHYLRRRKDGVYIQTWHGTPLKRMLHDMDEVHGRTDGYIERVSQAVRQWSVLLSPSPYATAAFRSAFRYQGPVLEEGYPRNDVLALGKDTGAGRAVRAKLGIPADRKVVLYAPTFRDDQATGTGRFSFELPLDLERFHKRFGEDTVLLLRMHVLVAGRLSIPESASETVFDVSAYPEIQDLHLASDVLVTDYSSVFFDFAILQRPIIFYAYDLERYRDTLRGFYLDYGTDLPGPVVQTEEELFDAIEAAGGPDPDGRAKLAAFAAKYAPKDDGGAAGRVVDALL</sequence>
<keyword evidence="6" id="KW-0472">Membrane</keyword>
<evidence type="ECO:0000313" key="9">
    <source>
        <dbReference type="Proteomes" id="UP000544090"/>
    </source>
</evidence>
<keyword evidence="5" id="KW-0777">Teichoic acid biosynthesis</keyword>
<keyword evidence="3" id="KW-1003">Cell membrane</keyword>
<dbReference type="GO" id="GO:0019350">
    <property type="term" value="P:teichoic acid biosynthetic process"/>
    <property type="evidence" value="ECO:0007669"/>
    <property type="project" value="UniProtKB-KW"/>
</dbReference>
<proteinExistence type="inferred from homology"/>
<evidence type="ECO:0000256" key="6">
    <source>
        <dbReference type="ARBA" id="ARBA00023136"/>
    </source>
</evidence>
<dbReference type="PANTHER" id="PTHR37316">
    <property type="entry name" value="TEICHOIC ACID GLYCEROL-PHOSPHATE PRIMASE"/>
    <property type="match status" value="1"/>
</dbReference>
<dbReference type="Proteomes" id="UP000544090">
    <property type="component" value="Unassembled WGS sequence"/>
</dbReference>
<dbReference type="EMBL" id="JAAZSQ010000025">
    <property type="protein sequence ID" value="NKX56497.1"/>
    <property type="molecule type" value="Genomic_DNA"/>
</dbReference>
<keyword evidence="4 8" id="KW-0808">Transferase</keyword>